<evidence type="ECO:0000313" key="2">
    <source>
        <dbReference type="Proteomes" id="UP000789342"/>
    </source>
</evidence>
<comment type="caution">
    <text evidence="1">The sequence shown here is derived from an EMBL/GenBank/DDBJ whole genome shotgun (WGS) entry which is preliminary data.</text>
</comment>
<proteinExistence type="predicted"/>
<keyword evidence="2" id="KW-1185">Reference proteome</keyword>
<accession>A0A9N9AI14</accession>
<gene>
    <name evidence="1" type="ORF">AMORRO_LOCUS4671</name>
</gene>
<dbReference type="Proteomes" id="UP000789342">
    <property type="component" value="Unassembled WGS sequence"/>
</dbReference>
<organism evidence="1 2">
    <name type="scientific">Acaulospora morrowiae</name>
    <dbReference type="NCBI Taxonomy" id="94023"/>
    <lineage>
        <taxon>Eukaryota</taxon>
        <taxon>Fungi</taxon>
        <taxon>Fungi incertae sedis</taxon>
        <taxon>Mucoromycota</taxon>
        <taxon>Glomeromycotina</taxon>
        <taxon>Glomeromycetes</taxon>
        <taxon>Diversisporales</taxon>
        <taxon>Acaulosporaceae</taxon>
        <taxon>Acaulospora</taxon>
    </lineage>
</organism>
<dbReference type="EMBL" id="CAJVPV010002607">
    <property type="protein sequence ID" value="CAG8530998.1"/>
    <property type="molecule type" value="Genomic_DNA"/>
</dbReference>
<name>A0A9N9AI14_9GLOM</name>
<dbReference type="AlphaFoldDB" id="A0A9N9AI14"/>
<dbReference type="OrthoDB" id="2441914at2759"/>
<feature type="non-terminal residue" evidence="1">
    <location>
        <position position="1"/>
    </location>
</feature>
<protein>
    <submittedName>
        <fullName evidence="1">13325_t:CDS:1</fullName>
    </submittedName>
</protein>
<evidence type="ECO:0000313" key="1">
    <source>
        <dbReference type="EMBL" id="CAG8530998.1"/>
    </source>
</evidence>
<reference evidence="1" key="1">
    <citation type="submission" date="2021-06" db="EMBL/GenBank/DDBJ databases">
        <authorList>
            <person name="Kallberg Y."/>
            <person name="Tangrot J."/>
            <person name="Rosling A."/>
        </authorList>
    </citation>
    <scope>NUCLEOTIDE SEQUENCE</scope>
    <source>
        <strain evidence="1">CL551</strain>
    </source>
</reference>
<sequence length="181" mass="20608">ATIEPQDDHNSVPTHIFDLVLLNVDSTSLKSRFRISSIENLQSPKIIARKLGGTERWETIQQNAYINLEFSWNPIVDSFQPNNVSIHVFSPHDIRHEVIYISKGVVDFKIDFGPESTIRWDSPVDDNSTITVSMEKEYTDFQSVSAMVHVEEVIVNSGVLLTAIEEMRKDEVTNVVLEDSY</sequence>